<organism evidence="2 3">
    <name type="scientific">Microdochium bolleyi</name>
    <dbReference type="NCBI Taxonomy" id="196109"/>
    <lineage>
        <taxon>Eukaryota</taxon>
        <taxon>Fungi</taxon>
        <taxon>Dikarya</taxon>
        <taxon>Ascomycota</taxon>
        <taxon>Pezizomycotina</taxon>
        <taxon>Sordariomycetes</taxon>
        <taxon>Xylariomycetidae</taxon>
        <taxon>Xylariales</taxon>
        <taxon>Microdochiaceae</taxon>
        <taxon>Microdochium</taxon>
    </lineage>
</organism>
<dbReference type="GO" id="GO:0019239">
    <property type="term" value="F:deaminase activity"/>
    <property type="evidence" value="ECO:0007669"/>
    <property type="project" value="TreeGrafter"/>
</dbReference>
<dbReference type="InterPro" id="IPR035959">
    <property type="entry name" value="RutC-like_sf"/>
</dbReference>
<dbReference type="Pfam" id="PF01042">
    <property type="entry name" value="Ribonuc_L-PSP"/>
    <property type="match status" value="1"/>
</dbReference>
<evidence type="ECO:0000256" key="1">
    <source>
        <dbReference type="ARBA" id="ARBA00010552"/>
    </source>
</evidence>
<dbReference type="EMBL" id="KQ964259">
    <property type="protein sequence ID" value="KXJ88144.1"/>
    <property type="molecule type" value="Genomic_DNA"/>
</dbReference>
<dbReference type="STRING" id="196109.A0A136IT02"/>
<dbReference type="PANTHER" id="PTHR11803:SF58">
    <property type="entry name" value="PROTEIN HMF1-RELATED"/>
    <property type="match status" value="1"/>
</dbReference>
<dbReference type="SUPFAM" id="SSF55298">
    <property type="entry name" value="YjgF-like"/>
    <property type="match status" value="1"/>
</dbReference>
<sequence length="140" mass="15100">MSAHHFPGTGALAQVSAILGLSQAVSIPTNGRIIITSGQCGFREDMTISDSMTEQIKQLARNAHKLLQEAGATGGLKDVFQVTVYMTEMTDELIESWKVMKNQYGLKAVETGVSVPQLYEGAKVEMTFYALGSQAGTEKL</sequence>
<comment type="similarity">
    <text evidence="1">Belongs to the RutC family.</text>
</comment>
<dbReference type="InterPro" id="IPR006175">
    <property type="entry name" value="YjgF/YER057c/UK114"/>
</dbReference>
<evidence type="ECO:0000313" key="3">
    <source>
        <dbReference type="Proteomes" id="UP000070501"/>
    </source>
</evidence>
<dbReference type="InParanoid" id="A0A136IT02"/>
<evidence type="ECO:0000313" key="2">
    <source>
        <dbReference type="EMBL" id="KXJ88144.1"/>
    </source>
</evidence>
<dbReference type="GO" id="GO:0005829">
    <property type="term" value="C:cytosol"/>
    <property type="evidence" value="ECO:0007669"/>
    <property type="project" value="TreeGrafter"/>
</dbReference>
<dbReference type="AlphaFoldDB" id="A0A136IT02"/>
<protein>
    <submittedName>
        <fullName evidence="2">Endoribonuclease L-PSP/chorismate mutase-like protein</fullName>
    </submittedName>
</protein>
<accession>A0A136IT02</accession>
<name>A0A136IT02_9PEZI</name>
<dbReference type="OrthoDB" id="309640at2759"/>
<dbReference type="PANTHER" id="PTHR11803">
    <property type="entry name" value="2-IMINOBUTANOATE/2-IMINOPROPANOATE DEAMINASE RIDA"/>
    <property type="match status" value="1"/>
</dbReference>
<proteinExistence type="inferred from homology"/>
<dbReference type="Proteomes" id="UP000070501">
    <property type="component" value="Unassembled WGS sequence"/>
</dbReference>
<reference evidence="3" key="1">
    <citation type="submission" date="2016-02" db="EMBL/GenBank/DDBJ databases">
        <title>Draft genome sequence of Microdochium bolleyi, a fungal endophyte of beachgrass.</title>
        <authorList>
            <consortium name="DOE Joint Genome Institute"/>
            <person name="David A.S."/>
            <person name="May G."/>
            <person name="Haridas S."/>
            <person name="Lim J."/>
            <person name="Wang M."/>
            <person name="Labutti K."/>
            <person name="Lipzen A."/>
            <person name="Barry K."/>
            <person name="Grigoriev I.V."/>
        </authorList>
    </citation>
    <scope>NUCLEOTIDE SEQUENCE [LARGE SCALE GENOMIC DNA]</scope>
    <source>
        <strain evidence="3">J235TASD1</strain>
    </source>
</reference>
<keyword evidence="3" id="KW-1185">Reference proteome</keyword>
<gene>
    <name evidence="2" type="ORF">Micbo1qcDRAFT_197421</name>
</gene>
<dbReference type="Gene3D" id="3.30.1330.40">
    <property type="entry name" value="RutC-like"/>
    <property type="match status" value="1"/>
</dbReference>